<feature type="domain" description="Fibronectin type-III" evidence="3">
    <location>
        <begin position="22"/>
        <end position="112"/>
    </location>
</feature>
<feature type="domain" description="Fibronectin type-III" evidence="3">
    <location>
        <begin position="120"/>
        <end position="209"/>
    </location>
</feature>
<evidence type="ECO:0000256" key="1">
    <source>
        <dbReference type="ARBA" id="ARBA00022737"/>
    </source>
</evidence>
<feature type="domain" description="SLH" evidence="4">
    <location>
        <begin position="457"/>
        <end position="516"/>
    </location>
</feature>
<evidence type="ECO:0000256" key="2">
    <source>
        <dbReference type="SAM" id="MobiDB-lite"/>
    </source>
</evidence>
<keyword evidence="6" id="KW-1185">Reference proteome</keyword>
<feature type="region of interest" description="Disordered" evidence="2">
    <location>
        <begin position="208"/>
        <end position="233"/>
    </location>
</feature>
<dbReference type="PROSITE" id="PS50853">
    <property type="entry name" value="FN3"/>
    <property type="match status" value="2"/>
</dbReference>
<proteinExistence type="predicted"/>
<accession>A0ABT2UQ65</accession>
<dbReference type="PANTHER" id="PTHR13817:SF73">
    <property type="entry name" value="FIBRONECTIN TYPE-III DOMAIN-CONTAINING PROTEIN"/>
    <property type="match status" value="1"/>
</dbReference>
<sequence>ASTPSNSVIPTSPNAPVTVPGTPMGVTAVAVNGQSQATVSFTAPISNGGSPITGYTVTSSPGGLRSSGTGSPLTVTGLTYGTMYTFTVVATNVVGSSVASTPSNSVIPTSPNAPVTVPGVPMGVTAVLVNGQSQASVSFTAPASSGGSPITGYTVTSSPGGLTASGTGSPITVTGLTKGISYTFTVIATNSVGSSNPSEASNAVWLRASSNNNGSSSTPTQPTPPTTSESDTTGATVLVNGKLEKAGTVKVKNVNSQTVTTIVIDQNKLEDKLAKEGQFAVVTISVDTGSDVVIGELNGQMVSKMELQQAVLEIKTDKASFHMPAQQINIQSILDQVGKSVALQDIKVQIEIAVPRTPVQWVPNESTEGTIAIVVPPLDFTVRALYKDTTIEVTEFKAYVERTIAIPDGVDPNKITTGVVIETDGTLRHVPTKIVLLDGKYYAKVNSLTNSIYSVVWHPLEFKDVELHWAKESVNDMGSRMVINGIGHGSFNPDQDITRAEFAAILIRGLGLKLKAEASGFSDVDPKSWFASAIGTAFTYNLINGFEDGTFRPNDKITREQAMTIMARAMTITKIEAKQLQNTGQVLNSFTDAGTISNWAKSGISDCLKFGLVSGRNNTELAPKAFITRAEVAVIVQGLLQKSDLI</sequence>
<protein>
    <submittedName>
        <fullName evidence="5">S-layer homology domain-containing protein</fullName>
    </submittedName>
</protein>
<name>A0ABT2UQ65_9BACL</name>
<evidence type="ECO:0000313" key="5">
    <source>
        <dbReference type="EMBL" id="MCU6796804.1"/>
    </source>
</evidence>
<dbReference type="PANTHER" id="PTHR13817">
    <property type="entry name" value="TITIN"/>
    <property type="match status" value="1"/>
</dbReference>
<gene>
    <name evidence="5" type="ORF">OB236_32225</name>
</gene>
<dbReference type="PROSITE" id="PS51272">
    <property type="entry name" value="SLH"/>
    <property type="match status" value="3"/>
</dbReference>
<dbReference type="Proteomes" id="UP001652445">
    <property type="component" value="Unassembled WGS sequence"/>
</dbReference>
<dbReference type="SMART" id="SM00060">
    <property type="entry name" value="FN3"/>
    <property type="match status" value="2"/>
</dbReference>
<evidence type="ECO:0000313" key="6">
    <source>
        <dbReference type="Proteomes" id="UP001652445"/>
    </source>
</evidence>
<dbReference type="CDD" id="cd00063">
    <property type="entry name" value="FN3"/>
    <property type="match status" value="2"/>
</dbReference>
<comment type="caution">
    <text evidence="5">The sequence shown here is derived from an EMBL/GenBank/DDBJ whole genome shotgun (WGS) entry which is preliminary data.</text>
</comment>
<feature type="domain" description="SLH" evidence="4">
    <location>
        <begin position="517"/>
        <end position="580"/>
    </location>
</feature>
<dbReference type="Pfam" id="PF00041">
    <property type="entry name" value="fn3"/>
    <property type="match status" value="2"/>
</dbReference>
<dbReference type="InterPro" id="IPR003961">
    <property type="entry name" value="FN3_dom"/>
</dbReference>
<dbReference type="EMBL" id="JAOQIO010000107">
    <property type="protein sequence ID" value="MCU6796804.1"/>
    <property type="molecule type" value="Genomic_DNA"/>
</dbReference>
<dbReference type="InterPro" id="IPR036116">
    <property type="entry name" value="FN3_sf"/>
</dbReference>
<dbReference type="Gene3D" id="2.60.40.10">
    <property type="entry name" value="Immunoglobulins"/>
    <property type="match status" value="2"/>
</dbReference>
<reference evidence="5 6" key="1">
    <citation type="submission" date="2022-09" db="EMBL/GenBank/DDBJ databases">
        <authorList>
            <person name="Han X.L."/>
            <person name="Wang Q."/>
            <person name="Lu T."/>
        </authorList>
    </citation>
    <scope>NUCLEOTIDE SEQUENCE [LARGE SCALE GENOMIC DNA]</scope>
    <source>
        <strain evidence="5 6">WQ 127069</strain>
    </source>
</reference>
<feature type="compositionally biased region" description="Low complexity" evidence="2">
    <location>
        <begin position="209"/>
        <end position="233"/>
    </location>
</feature>
<keyword evidence="1" id="KW-0677">Repeat</keyword>
<evidence type="ECO:0000259" key="4">
    <source>
        <dbReference type="PROSITE" id="PS51272"/>
    </source>
</evidence>
<dbReference type="InterPro" id="IPR001119">
    <property type="entry name" value="SLH_dom"/>
</dbReference>
<organism evidence="5 6">
    <name type="scientific">Paenibacillus baimaensis</name>
    <dbReference type="NCBI Taxonomy" id="2982185"/>
    <lineage>
        <taxon>Bacteria</taxon>
        <taxon>Bacillati</taxon>
        <taxon>Bacillota</taxon>
        <taxon>Bacilli</taxon>
        <taxon>Bacillales</taxon>
        <taxon>Paenibacillaceae</taxon>
        <taxon>Paenibacillus</taxon>
    </lineage>
</organism>
<evidence type="ECO:0000259" key="3">
    <source>
        <dbReference type="PROSITE" id="PS50853"/>
    </source>
</evidence>
<feature type="non-terminal residue" evidence="5">
    <location>
        <position position="1"/>
    </location>
</feature>
<dbReference type="InterPro" id="IPR013783">
    <property type="entry name" value="Ig-like_fold"/>
</dbReference>
<dbReference type="Pfam" id="PF00395">
    <property type="entry name" value="SLH"/>
    <property type="match status" value="3"/>
</dbReference>
<dbReference type="SUPFAM" id="SSF49265">
    <property type="entry name" value="Fibronectin type III"/>
    <property type="match status" value="1"/>
</dbReference>
<dbReference type="RefSeq" id="WP_262687616.1">
    <property type="nucleotide sequence ID" value="NZ_JAOQIO010000107.1"/>
</dbReference>
<feature type="domain" description="SLH" evidence="4">
    <location>
        <begin position="587"/>
        <end position="646"/>
    </location>
</feature>
<dbReference type="InterPro" id="IPR050964">
    <property type="entry name" value="Striated_Muscle_Regulatory"/>
</dbReference>